<evidence type="ECO:0000256" key="2">
    <source>
        <dbReference type="SAM" id="SignalP"/>
    </source>
</evidence>
<dbReference type="Proteomes" id="UP000053676">
    <property type="component" value="Unassembled WGS sequence"/>
</dbReference>
<keyword evidence="1" id="KW-0812">Transmembrane</keyword>
<dbReference type="EMBL" id="KI657839">
    <property type="protein sequence ID" value="ETN84899.1"/>
    <property type="molecule type" value="Genomic_DNA"/>
</dbReference>
<feature type="transmembrane region" description="Helical" evidence="1">
    <location>
        <begin position="47"/>
        <end position="69"/>
    </location>
</feature>
<protein>
    <submittedName>
        <fullName evidence="3">Uncharacterized protein</fullName>
    </submittedName>
</protein>
<organism evidence="3 4">
    <name type="scientific">Necator americanus</name>
    <name type="common">Human hookworm</name>
    <dbReference type="NCBI Taxonomy" id="51031"/>
    <lineage>
        <taxon>Eukaryota</taxon>
        <taxon>Metazoa</taxon>
        <taxon>Ecdysozoa</taxon>
        <taxon>Nematoda</taxon>
        <taxon>Chromadorea</taxon>
        <taxon>Rhabditida</taxon>
        <taxon>Rhabditina</taxon>
        <taxon>Rhabditomorpha</taxon>
        <taxon>Strongyloidea</taxon>
        <taxon>Ancylostomatidae</taxon>
        <taxon>Bunostominae</taxon>
        <taxon>Necator</taxon>
    </lineage>
</organism>
<keyword evidence="2" id="KW-0732">Signal</keyword>
<name>W2TTB1_NECAM</name>
<keyword evidence="4" id="KW-1185">Reference proteome</keyword>
<proteinExistence type="predicted"/>
<keyword evidence="1" id="KW-1133">Transmembrane helix</keyword>
<dbReference type="KEGG" id="nai:NECAME_06623"/>
<dbReference type="AlphaFoldDB" id="W2TTB1"/>
<reference evidence="4" key="1">
    <citation type="journal article" date="2014" name="Nat. Genet.">
        <title>Genome of the human hookworm Necator americanus.</title>
        <authorList>
            <person name="Tang Y.T."/>
            <person name="Gao X."/>
            <person name="Rosa B.A."/>
            <person name="Abubucker S."/>
            <person name="Hallsworth-Pepin K."/>
            <person name="Martin J."/>
            <person name="Tyagi R."/>
            <person name="Heizer E."/>
            <person name="Zhang X."/>
            <person name="Bhonagiri-Palsikar V."/>
            <person name="Minx P."/>
            <person name="Warren W.C."/>
            <person name="Wang Q."/>
            <person name="Zhan B."/>
            <person name="Hotez P.J."/>
            <person name="Sternberg P.W."/>
            <person name="Dougall A."/>
            <person name="Gaze S.T."/>
            <person name="Mulvenna J."/>
            <person name="Sotillo J."/>
            <person name="Ranganathan S."/>
            <person name="Rabelo E.M."/>
            <person name="Wilson R.K."/>
            <person name="Felgner P.L."/>
            <person name="Bethony J."/>
            <person name="Hawdon J.M."/>
            <person name="Gasser R.B."/>
            <person name="Loukas A."/>
            <person name="Mitreva M."/>
        </authorList>
    </citation>
    <scope>NUCLEOTIDE SEQUENCE [LARGE SCALE GENOMIC DNA]</scope>
</reference>
<evidence type="ECO:0000256" key="1">
    <source>
        <dbReference type="SAM" id="Phobius"/>
    </source>
</evidence>
<evidence type="ECO:0000313" key="3">
    <source>
        <dbReference type="EMBL" id="ETN84899.1"/>
    </source>
</evidence>
<evidence type="ECO:0000313" key="4">
    <source>
        <dbReference type="Proteomes" id="UP000053676"/>
    </source>
</evidence>
<sequence>MIFLIIIFSVIKDFLALDTEAVFDCLPVSVLYDHQNGHAASFSPSGFHTTVCVSLLFLSIFGSSIYHLANVDNVSQKHHLKCRPETKNSSKRSAFRARSIMALRIRKFR</sequence>
<feature type="chain" id="PRO_5004825395" evidence="2">
    <location>
        <begin position="17"/>
        <end position="109"/>
    </location>
</feature>
<gene>
    <name evidence="3" type="ORF">NECAME_06623</name>
</gene>
<keyword evidence="1" id="KW-0472">Membrane</keyword>
<accession>W2TTB1</accession>
<feature type="signal peptide" evidence="2">
    <location>
        <begin position="1"/>
        <end position="16"/>
    </location>
</feature>